<dbReference type="Proteomes" id="UP001149719">
    <property type="component" value="Unassembled WGS sequence"/>
</dbReference>
<gene>
    <name evidence="2" type="primary">pspB</name>
    <name evidence="2" type="ORF">O1D97_02900</name>
</gene>
<dbReference type="RefSeq" id="WP_269122656.1">
    <property type="nucleotide sequence ID" value="NZ_JAPUBN010000010.1"/>
</dbReference>
<comment type="caution">
    <text evidence="2">The sequence shown here is derived from an EMBL/GenBank/DDBJ whole genome shotgun (WGS) entry which is preliminary data.</text>
</comment>
<organism evidence="2 3">
    <name type="scientific">Marinomonas phaeophyticola</name>
    <dbReference type="NCBI Taxonomy" id="3004091"/>
    <lineage>
        <taxon>Bacteria</taxon>
        <taxon>Pseudomonadati</taxon>
        <taxon>Pseudomonadota</taxon>
        <taxon>Gammaproteobacteria</taxon>
        <taxon>Oceanospirillales</taxon>
        <taxon>Oceanospirillaceae</taxon>
        <taxon>Marinomonas</taxon>
    </lineage>
</organism>
<dbReference type="InterPro" id="IPR009554">
    <property type="entry name" value="Phageshock_PspB"/>
</dbReference>
<evidence type="ECO:0000313" key="3">
    <source>
        <dbReference type="Proteomes" id="UP001149719"/>
    </source>
</evidence>
<name>A0ABT4JRH1_9GAMM</name>
<keyword evidence="1" id="KW-0472">Membrane</keyword>
<dbReference type="NCBIfam" id="TIGR02976">
    <property type="entry name" value="phageshock_pspB"/>
    <property type="match status" value="1"/>
</dbReference>
<keyword evidence="1" id="KW-1133">Transmembrane helix</keyword>
<proteinExistence type="predicted"/>
<feature type="transmembrane region" description="Helical" evidence="1">
    <location>
        <begin position="6"/>
        <end position="25"/>
    </location>
</feature>
<dbReference type="EMBL" id="JAPUBN010000010">
    <property type="protein sequence ID" value="MCZ2720617.1"/>
    <property type="molecule type" value="Genomic_DNA"/>
</dbReference>
<reference evidence="2" key="1">
    <citation type="submission" date="2022-12" db="EMBL/GenBank/DDBJ databases">
        <title>Marinomonas 15G1-11 sp. nov, isolated from marine algae.</title>
        <authorList>
            <person name="Butt M."/>
            <person name="Choi D.G."/>
            <person name="Kim J.M."/>
            <person name="Lee J.K."/>
            <person name="Baek J.H."/>
            <person name="Jeon C.O."/>
        </authorList>
    </citation>
    <scope>NUCLEOTIDE SEQUENCE</scope>
    <source>
        <strain evidence="2">15G1-11</strain>
    </source>
</reference>
<keyword evidence="3" id="KW-1185">Reference proteome</keyword>
<sequence length="92" mass="10721">MSMAVFLFVPTIIFMTVVAPIWLLLHYRSKTKSVKGLEQSEKQELESLLMVADKLTDRIDALEKILDVESPDWRYREDVKARRNTQSDSFDS</sequence>
<dbReference type="Pfam" id="PF06667">
    <property type="entry name" value="PspB"/>
    <property type="match status" value="1"/>
</dbReference>
<accession>A0ABT4JRH1</accession>
<dbReference type="NCBIfam" id="NF006993">
    <property type="entry name" value="PRK09458.1"/>
    <property type="match status" value="1"/>
</dbReference>
<evidence type="ECO:0000256" key="1">
    <source>
        <dbReference type="SAM" id="Phobius"/>
    </source>
</evidence>
<evidence type="ECO:0000313" key="2">
    <source>
        <dbReference type="EMBL" id="MCZ2720617.1"/>
    </source>
</evidence>
<keyword evidence="1" id="KW-0812">Transmembrane</keyword>
<protein>
    <submittedName>
        <fullName evidence="2">Envelope stress response membrane protein PspB</fullName>
    </submittedName>
</protein>